<evidence type="ECO:0000313" key="3">
    <source>
        <dbReference type="Proteomes" id="UP001151752"/>
    </source>
</evidence>
<reference evidence="2" key="2">
    <citation type="journal article" date="2023" name="Int. J. Mol. Sci.">
        <title>De Novo Assembly and Annotation of 11 Diverse Shrub Willow (Salix) Genomes Reveals Novel Gene Organization in Sex-Linked Regions.</title>
        <authorList>
            <person name="Hyden B."/>
            <person name="Feng K."/>
            <person name="Yates T.B."/>
            <person name="Jawdy S."/>
            <person name="Cereghino C."/>
            <person name="Smart L.B."/>
            <person name="Muchero W."/>
        </authorList>
    </citation>
    <scope>NUCLEOTIDE SEQUENCE</scope>
    <source>
        <tissue evidence="2">Shoot tip</tissue>
    </source>
</reference>
<keyword evidence="1" id="KW-0472">Membrane</keyword>
<protein>
    <submittedName>
        <fullName evidence="2">Uncharacterized protein</fullName>
    </submittedName>
</protein>
<keyword evidence="3" id="KW-1185">Reference proteome</keyword>
<keyword evidence="1" id="KW-0812">Transmembrane</keyword>
<dbReference type="Proteomes" id="UP001151752">
    <property type="component" value="Chromosome 9"/>
</dbReference>
<gene>
    <name evidence="2" type="ORF">OIU74_009098</name>
</gene>
<proteinExistence type="predicted"/>
<dbReference type="AlphaFoldDB" id="A0A9Q0TRH9"/>
<keyword evidence="1" id="KW-1133">Transmembrane helix</keyword>
<sequence>MTMATSLLSPLVAPNPELVHPSTGLQHKSSFLPSTNLFLLSNPRNQRVLQQQRCFYYKSPSASGNSLNHIPTQFREENLKDGCLSPSPSPSLYLTPCFVICVSYCLLYVFLIVCFID</sequence>
<evidence type="ECO:0000313" key="2">
    <source>
        <dbReference type="EMBL" id="KAJ6716496.1"/>
    </source>
</evidence>
<name>A0A9Q0TRH9_9ROSI</name>
<organism evidence="2 3">
    <name type="scientific">Salix koriyanagi</name>
    <dbReference type="NCBI Taxonomy" id="2511006"/>
    <lineage>
        <taxon>Eukaryota</taxon>
        <taxon>Viridiplantae</taxon>
        <taxon>Streptophyta</taxon>
        <taxon>Embryophyta</taxon>
        <taxon>Tracheophyta</taxon>
        <taxon>Spermatophyta</taxon>
        <taxon>Magnoliopsida</taxon>
        <taxon>eudicotyledons</taxon>
        <taxon>Gunneridae</taxon>
        <taxon>Pentapetalae</taxon>
        <taxon>rosids</taxon>
        <taxon>fabids</taxon>
        <taxon>Malpighiales</taxon>
        <taxon>Salicaceae</taxon>
        <taxon>Saliceae</taxon>
        <taxon>Salix</taxon>
    </lineage>
</organism>
<feature type="transmembrane region" description="Helical" evidence="1">
    <location>
        <begin position="93"/>
        <end position="116"/>
    </location>
</feature>
<accession>A0A9Q0TRH9</accession>
<evidence type="ECO:0000256" key="1">
    <source>
        <dbReference type="SAM" id="Phobius"/>
    </source>
</evidence>
<reference evidence="2" key="1">
    <citation type="submission" date="2022-11" db="EMBL/GenBank/DDBJ databases">
        <authorList>
            <person name="Hyden B.L."/>
            <person name="Feng K."/>
            <person name="Yates T."/>
            <person name="Jawdy S."/>
            <person name="Smart L.B."/>
            <person name="Muchero W."/>
        </authorList>
    </citation>
    <scope>NUCLEOTIDE SEQUENCE</scope>
    <source>
        <tissue evidence="2">Shoot tip</tissue>
    </source>
</reference>
<comment type="caution">
    <text evidence="2">The sequence shown here is derived from an EMBL/GenBank/DDBJ whole genome shotgun (WGS) entry which is preliminary data.</text>
</comment>
<dbReference type="EMBL" id="JAPFFM010000014">
    <property type="protein sequence ID" value="KAJ6716496.1"/>
    <property type="molecule type" value="Genomic_DNA"/>
</dbReference>